<accession>A0A8T0DBF4</accession>
<dbReference type="PANTHER" id="PTHR21663">
    <property type="entry name" value="HYPOTHETICAL HEAT DOMAIN-CONTAINING"/>
    <property type="match status" value="1"/>
</dbReference>
<dbReference type="Gene3D" id="1.25.10.10">
    <property type="entry name" value="Leucine-rich Repeat Variant"/>
    <property type="match status" value="1"/>
</dbReference>
<dbReference type="InterPro" id="IPR040108">
    <property type="entry name" value="Laa1/Sip1/HEATR5"/>
</dbReference>
<name>A0A8T0DBF4_9TREM</name>
<evidence type="ECO:0000313" key="1">
    <source>
        <dbReference type="EMBL" id="KAF8565110.1"/>
    </source>
</evidence>
<dbReference type="GO" id="GO:0042147">
    <property type="term" value="P:retrograde transport, endosome to Golgi"/>
    <property type="evidence" value="ECO:0007669"/>
    <property type="project" value="TreeGrafter"/>
</dbReference>
<dbReference type="Proteomes" id="UP000699462">
    <property type="component" value="Unassembled WGS sequence"/>
</dbReference>
<dbReference type="GO" id="GO:0005829">
    <property type="term" value="C:cytosol"/>
    <property type="evidence" value="ECO:0007669"/>
    <property type="project" value="GOC"/>
</dbReference>
<dbReference type="PANTHER" id="PTHR21663:SF0">
    <property type="entry name" value="HEAT REPEAT-CONTAINING PROTEIN 5B"/>
    <property type="match status" value="1"/>
</dbReference>
<dbReference type="InterPro" id="IPR011989">
    <property type="entry name" value="ARM-like"/>
</dbReference>
<dbReference type="InterPro" id="IPR016024">
    <property type="entry name" value="ARM-type_fold"/>
</dbReference>
<dbReference type="GO" id="GO:0030139">
    <property type="term" value="C:endocytic vesicle"/>
    <property type="evidence" value="ECO:0007669"/>
    <property type="project" value="TreeGrafter"/>
</dbReference>
<reference evidence="1 2" key="1">
    <citation type="submission" date="2019-07" db="EMBL/GenBank/DDBJ databases">
        <title>Annotation for the trematode Paragonimus westermani.</title>
        <authorList>
            <person name="Choi Y.-J."/>
        </authorList>
    </citation>
    <scope>NUCLEOTIDE SEQUENCE [LARGE SCALE GENOMIC DNA]</scope>
    <source>
        <strain evidence="1">180907_Pwestermani</strain>
    </source>
</reference>
<dbReference type="GO" id="GO:0006897">
    <property type="term" value="P:endocytosis"/>
    <property type="evidence" value="ECO:0007669"/>
    <property type="project" value="TreeGrafter"/>
</dbReference>
<dbReference type="EMBL" id="JTDF01007308">
    <property type="protein sequence ID" value="KAF8565110.1"/>
    <property type="molecule type" value="Genomic_DNA"/>
</dbReference>
<dbReference type="GO" id="GO:0005794">
    <property type="term" value="C:Golgi apparatus"/>
    <property type="evidence" value="ECO:0007669"/>
    <property type="project" value="TreeGrafter"/>
</dbReference>
<keyword evidence="2" id="KW-1185">Reference proteome</keyword>
<proteinExistence type="predicted"/>
<dbReference type="GO" id="GO:0016020">
    <property type="term" value="C:membrane"/>
    <property type="evidence" value="ECO:0007669"/>
    <property type="project" value="TreeGrafter"/>
</dbReference>
<organism evidence="1 2">
    <name type="scientific">Paragonimus westermani</name>
    <dbReference type="NCBI Taxonomy" id="34504"/>
    <lineage>
        <taxon>Eukaryota</taxon>
        <taxon>Metazoa</taxon>
        <taxon>Spiralia</taxon>
        <taxon>Lophotrochozoa</taxon>
        <taxon>Platyhelminthes</taxon>
        <taxon>Trematoda</taxon>
        <taxon>Digenea</taxon>
        <taxon>Plagiorchiida</taxon>
        <taxon>Troglotremata</taxon>
        <taxon>Troglotrematidae</taxon>
        <taxon>Paragonimus</taxon>
    </lineage>
</organism>
<protein>
    <submittedName>
        <fullName evidence="1">Uncharacterized protein</fullName>
    </submittedName>
</protein>
<dbReference type="AlphaFoldDB" id="A0A8T0DBF4"/>
<comment type="caution">
    <text evidence="1">The sequence shown here is derived from an EMBL/GenBank/DDBJ whole genome shotgun (WGS) entry which is preliminary data.</text>
</comment>
<sequence>MNTLCNFLEGVGPAALMCNTEIFKTAKSCVTDRVLSVQASAAKCLDTLVEYYVPLYSNDLEATVNVCLRCLDKANYAVRLETFKLLGHVLAQSQQQLHVLFNLYYMWCQCDLKQLIKE</sequence>
<dbReference type="OrthoDB" id="192608at2759"/>
<dbReference type="GO" id="GO:0008104">
    <property type="term" value="P:intracellular protein localization"/>
    <property type="evidence" value="ECO:0007669"/>
    <property type="project" value="TreeGrafter"/>
</dbReference>
<dbReference type="SUPFAM" id="SSF48371">
    <property type="entry name" value="ARM repeat"/>
    <property type="match status" value="1"/>
</dbReference>
<evidence type="ECO:0000313" key="2">
    <source>
        <dbReference type="Proteomes" id="UP000699462"/>
    </source>
</evidence>
<gene>
    <name evidence="1" type="ORF">P879_09634</name>
</gene>